<organism evidence="2 3">
    <name type="scientific">Listeria weihenstephanensis</name>
    <dbReference type="NCBI Taxonomy" id="1006155"/>
    <lineage>
        <taxon>Bacteria</taxon>
        <taxon>Bacillati</taxon>
        <taxon>Bacillota</taxon>
        <taxon>Bacilli</taxon>
        <taxon>Bacillales</taxon>
        <taxon>Listeriaceae</taxon>
        <taxon>Listeria</taxon>
    </lineage>
</organism>
<dbReference type="Gene3D" id="2.60.120.10">
    <property type="entry name" value="Jelly Rolls"/>
    <property type="match status" value="1"/>
</dbReference>
<dbReference type="InterPro" id="IPR036390">
    <property type="entry name" value="WH_DNA-bd_sf"/>
</dbReference>
<gene>
    <name evidence="2" type="ORF">HB943_04160</name>
</gene>
<evidence type="ECO:0000313" key="2">
    <source>
        <dbReference type="EMBL" id="MBC1499787.1"/>
    </source>
</evidence>
<dbReference type="EMBL" id="JAARRL010000004">
    <property type="protein sequence ID" value="MBC1499787.1"/>
    <property type="molecule type" value="Genomic_DNA"/>
</dbReference>
<dbReference type="InterPro" id="IPR018490">
    <property type="entry name" value="cNMP-bd_dom_sf"/>
</dbReference>
<dbReference type="Proteomes" id="UP000564536">
    <property type="component" value="Unassembled WGS sequence"/>
</dbReference>
<sequence length="232" mass="27046">MYEKDELTSLASFSTIMRVLKKDPNFNKYCTQHRVKKGTKVILDKNRKDCYLLESGFVKYNYIGQSGPGLFFVIPQGRFISIPFFKDQFIVHGELTALTELVWWKIDVEYLRKLLLLEDPRNFIVLDYSIQLGYYLYIMTKKYYLSAEHRIYFSLQRCSEAGIRIAENQIELPSFLTYDLLAEFSGTSKGYTSTVLGELRDKGILLSSKKPWIITDVTWLDDILEVEGLAKH</sequence>
<evidence type="ECO:0000313" key="3">
    <source>
        <dbReference type="Proteomes" id="UP000564536"/>
    </source>
</evidence>
<dbReference type="AlphaFoldDB" id="A0A841Z5N8"/>
<comment type="caution">
    <text evidence="2">The sequence shown here is derived from an EMBL/GenBank/DDBJ whole genome shotgun (WGS) entry which is preliminary data.</text>
</comment>
<keyword evidence="1" id="KW-0010">Activator</keyword>
<dbReference type="SUPFAM" id="SSF46785">
    <property type="entry name" value="Winged helix' DNA-binding domain"/>
    <property type="match status" value="1"/>
</dbReference>
<dbReference type="InterPro" id="IPR014710">
    <property type="entry name" value="RmlC-like_jellyroll"/>
</dbReference>
<accession>A0A841Z5N8</accession>
<protein>
    <submittedName>
        <fullName evidence="2">Crp/Fnr family transcriptional regulator</fullName>
    </submittedName>
</protein>
<dbReference type="SUPFAM" id="SSF51206">
    <property type="entry name" value="cAMP-binding domain-like"/>
    <property type="match status" value="1"/>
</dbReference>
<evidence type="ECO:0000256" key="1">
    <source>
        <dbReference type="ARBA" id="ARBA00023159"/>
    </source>
</evidence>
<name>A0A841Z5N8_9LIST</name>
<reference evidence="2 3" key="1">
    <citation type="submission" date="2020-03" db="EMBL/GenBank/DDBJ databases">
        <title>Soil Listeria distribution.</title>
        <authorList>
            <person name="Liao J."/>
            <person name="Wiedmann M."/>
        </authorList>
    </citation>
    <scope>NUCLEOTIDE SEQUENCE [LARGE SCALE GENOMIC DNA]</scope>
    <source>
        <strain evidence="2 3">FSL L7-1523</strain>
    </source>
</reference>
<proteinExistence type="predicted"/>